<evidence type="ECO:0000259" key="3">
    <source>
        <dbReference type="Pfam" id="PF01557"/>
    </source>
</evidence>
<evidence type="ECO:0000313" key="4">
    <source>
        <dbReference type="EMBL" id="QIE56325.1"/>
    </source>
</evidence>
<reference evidence="4 5" key="1">
    <citation type="submission" date="2020-02" db="EMBL/GenBank/DDBJ databases">
        <title>complete genome sequence of Rhodobacteraceae bacterium.</title>
        <authorList>
            <person name="Park J."/>
            <person name="Kim Y.-S."/>
            <person name="Kim K.-H."/>
        </authorList>
    </citation>
    <scope>NUCLEOTIDE SEQUENCE [LARGE SCALE GENOMIC DNA]</scope>
    <source>
        <strain evidence="4 5">RR4-56</strain>
    </source>
</reference>
<dbReference type="GO" id="GO:0016787">
    <property type="term" value="F:hydrolase activity"/>
    <property type="evidence" value="ECO:0007669"/>
    <property type="project" value="UniProtKB-KW"/>
</dbReference>
<keyword evidence="5" id="KW-1185">Reference proteome</keyword>
<gene>
    <name evidence="4" type="ORF">G5B40_13135</name>
</gene>
<dbReference type="FunFam" id="3.90.850.10:FF:000002">
    <property type="entry name" value="2-hydroxyhepta-2,4-diene-1,7-dioate isomerase"/>
    <property type="match status" value="1"/>
</dbReference>
<name>A0A7L5BWP8_9RHOB</name>
<organism evidence="4 5">
    <name type="scientific">Pikeienuella piscinae</name>
    <dbReference type="NCBI Taxonomy" id="2748098"/>
    <lineage>
        <taxon>Bacteria</taxon>
        <taxon>Pseudomonadati</taxon>
        <taxon>Pseudomonadota</taxon>
        <taxon>Alphaproteobacteria</taxon>
        <taxon>Rhodobacterales</taxon>
        <taxon>Paracoccaceae</taxon>
        <taxon>Pikeienuella</taxon>
    </lineage>
</organism>
<evidence type="ECO:0000256" key="1">
    <source>
        <dbReference type="ARBA" id="ARBA00010211"/>
    </source>
</evidence>
<dbReference type="PANTHER" id="PTHR42796">
    <property type="entry name" value="FUMARYLACETOACETATE HYDROLASE DOMAIN-CONTAINING PROTEIN 2A-RELATED"/>
    <property type="match status" value="1"/>
</dbReference>
<dbReference type="SUPFAM" id="SSF56529">
    <property type="entry name" value="FAH"/>
    <property type="match status" value="1"/>
</dbReference>
<dbReference type="InterPro" id="IPR051121">
    <property type="entry name" value="FAH"/>
</dbReference>
<dbReference type="Gene3D" id="3.90.850.10">
    <property type="entry name" value="Fumarylacetoacetase-like, C-terminal domain"/>
    <property type="match status" value="1"/>
</dbReference>
<protein>
    <submittedName>
        <fullName evidence="4">Fumarylacetoacetate hydrolase family protein</fullName>
    </submittedName>
</protein>
<dbReference type="InterPro" id="IPR011234">
    <property type="entry name" value="Fumarylacetoacetase-like_C"/>
</dbReference>
<dbReference type="Proteomes" id="UP000503336">
    <property type="component" value="Chromosome"/>
</dbReference>
<dbReference type="EMBL" id="CP049056">
    <property type="protein sequence ID" value="QIE56325.1"/>
    <property type="molecule type" value="Genomic_DNA"/>
</dbReference>
<dbReference type="AlphaFoldDB" id="A0A7L5BWP8"/>
<feature type="domain" description="Fumarylacetoacetase-like C-terminal" evidence="3">
    <location>
        <begin position="75"/>
        <end position="279"/>
    </location>
</feature>
<sequence length="283" mass="30524">MKYLVSGGAVWALAPEGGAAVNLSVLDPAFGADMMGPIGLGRDEAMTRAARLMKGAPRVDIADLRPEMPVARPGKILCLGHNYVDHIKEGGYEIPEHPAIFVRTLTSMTAAEGPMVRPKASERFDFEVELMIVIGKAGRAIPEEKALEHIFGYTVFNDGSLRDYQRRSHQWTPGKNFDRTGPVGPVVTDAGELGDAGDLRIESRLNGQVMQSATTKDMMWPVPAIIRVMSEFSTLEPGDMIATGTPPGVGHARKPPVFMAPGDVIECEIEGIGICRNTITDEA</sequence>
<comment type="similarity">
    <text evidence="1">Belongs to the FAH family.</text>
</comment>
<dbReference type="PANTHER" id="PTHR42796:SF4">
    <property type="entry name" value="FUMARYLACETOACETATE HYDROLASE DOMAIN-CONTAINING PROTEIN 2A"/>
    <property type="match status" value="1"/>
</dbReference>
<dbReference type="InterPro" id="IPR036663">
    <property type="entry name" value="Fumarylacetoacetase_C_sf"/>
</dbReference>
<dbReference type="Pfam" id="PF01557">
    <property type="entry name" value="FAA_hydrolase"/>
    <property type="match status" value="1"/>
</dbReference>
<dbReference type="GO" id="GO:0019752">
    <property type="term" value="P:carboxylic acid metabolic process"/>
    <property type="evidence" value="ECO:0007669"/>
    <property type="project" value="UniProtKB-ARBA"/>
</dbReference>
<dbReference type="KEGG" id="hdh:G5B40_13135"/>
<dbReference type="GO" id="GO:0046872">
    <property type="term" value="F:metal ion binding"/>
    <property type="evidence" value="ECO:0007669"/>
    <property type="project" value="UniProtKB-KW"/>
</dbReference>
<keyword evidence="2" id="KW-0479">Metal-binding</keyword>
<dbReference type="GO" id="GO:0016853">
    <property type="term" value="F:isomerase activity"/>
    <property type="evidence" value="ECO:0007669"/>
    <property type="project" value="UniProtKB-ARBA"/>
</dbReference>
<evidence type="ECO:0000313" key="5">
    <source>
        <dbReference type="Proteomes" id="UP000503336"/>
    </source>
</evidence>
<dbReference type="RefSeq" id="WP_165099415.1">
    <property type="nucleotide sequence ID" value="NZ_CP049056.1"/>
</dbReference>
<accession>A0A7L5BWP8</accession>
<proteinExistence type="inferred from homology"/>
<evidence type="ECO:0000256" key="2">
    <source>
        <dbReference type="ARBA" id="ARBA00022723"/>
    </source>
</evidence>
<keyword evidence="4" id="KW-0378">Hydrolase</keyword>